<sequence length="108" mass="11673">MFVLLTSRPGQFRTEPTAGMTAVEAYDYVFYGKRTARFVIAELAADTTDTKVRVLEETPPGIVNLVSTKFLDKYATLEAARAALRELASFGSMDIALVPAPVAVGARS</sequence>
<dbReference type="EMBL" id="QKWJ01000014">
    <property type="protein sequence ID" value="RDK09731.1"/>
    <property type="molecule type" value="Genomic_DNA"/>
</dbReference>
<dbReference type="RefSeq" id="WP_115212222.1">
    <property type="nucleotide sequence ID" value="NZ_QKWJ01000014.1"/>
</dbReference>
<protein>
    <submittedName>
        <fullName evidence="1">Ferredoxin</fullName>
    </submittedName>
</protein>
<dbReference type="Proteomes" id="UP000255165">
    <property type="component" value="Unassembled WGS sequence"/>
</dbReference>
<keyword evidence="2" id="KW-1185">Reference proteome</keyword>
<name>A0A370NVV3_9BURK</name>
<evidence type="ECO:0000313" key="2">
    <source>
        <dbReference type="Proteomes" id="UP000255165"/>
    </source>
</evidence>
<reference evidence="2" key="1">
    <citation type="submission" date="2018-06" db="EMBL/GenBank/DDBJ databases">
        <authorList>
            <person name="Feng T."/>
            <person name="Jeon C.O."/>
        </authorList>
    </citation>
    <scope>NUCLEOTIDE SEQUENCE [LARGE SCALE GENOMIC DNA]</scope>
    <source>
        <strain evidence="2">S23</strain>
    </source>
</reference>
<dbReference type="AlphaFoldDB" id="A0A370NVV3"/>
<organism evidence="1 2">
    <name type="scientific">Cupriavidus lacunae</name>
    <dbReference type="NCBI Taxonomy" id="2666307"/>
    <lineage>
        <taxon>Bacteria</taxon>
        <taxon>Pseudomonadati</taxon>
        <taxon>Pseudomonadota</taxon>
        <taxon>Betaproteobacteria</taxon>
        <taxon>Burkholderiales</taxon>
        <taxon>Burkholderiaceae</taxon>
        <taxon>Cupriavidus</taxon>
    </lineage>
</organism>
<proteinExistence type="predicted"/>
<comment type="caution">
    <text evidence="1">The sequence shown here is derived from an EMBL/GenBank/DDBJ whole genome shotgun (WGS) entry which is preliminary data.</text>
</comment>
<accession>A0A370NVV3</accession>
<evidence type="ECO:0000313" key="1">
    <source>
        <dbReference type="EMBL" id="RDK09731.1"/>
    </source>
</evidence>
<gene>
    <name evidence="1" type="ORF">DN412_14180</name>
</gene>